<gene>
    <name evidence="2" type="ORF">BKA15_004127</name>
</gene>
<keyword evidence="2" id="KW-0378">Hydrolase</keyword>
<name>A0A7Y9I9H5_9ACTN</name>
<feature type="domain" description="GP-PDE" evidence="1">
    <location>
        <begin position="3"/>
        <end position="225"/>
    </location>
</feature>
<dbReference type="GO" id="GO:0006629">
    <property type="term" value="P:lipid metabolic process"/>
    <property type="evidence" value="ECO:0007669"/>
    <property type="project" value="InterPro"/>
</dbReference>
<keyword evidence="3" id="KW-1185">Reference proteome</keyword>
<dbReference type="PANTHER" id="PTHR46211:SF1">
    <property type="entry name" value="GLYCEROPHOSPHODIESTER PHOSPHODIESTERASE, CYTOPLASMIC"/>
    <property type="match status" value="1"/>
</dbReference>
<dbReference type="Pfam" id="PF03009">
    <property type="entry name" value="GDPD"/>
    <property type="match status" value="1"/>
</dbReference>
<proteinExistence type="predicted"/>
<sequence>MGLVLTAHRGSPDRAPENTLPAFAAAIADGADELELDLQVTTDDQLVVFHDQTVDRITDGTGPLADFSLAELRELSVSGERIATFDEVLDTVAGHPLQVELKAPKAAPRLAALLRERPELEDQFRVNTGETTWLADLHRLRPSARLAYSAEGASTSLVDRAVGLGAEAVYLSLPDLTPEIVEYAHGRGLRITGWLANTQADIERALTLGLDGVTTDYVSVVRPVIDRLLPV</sequence>
<organism evidence="2 3">
    <name type="scientific">Microlunatus parietis</name>
    <dbReference type="NCBI Taxonomy" id="682979"/>
    <lineage>
        <taxon>Bacteria</taxon>
        <taxon>Bacillati</taxon>
        <taxon>Actinomycetota</taxon>
        <taxon>Actinomycetes</taxon>
        <taxon>Propionibacteriales</taxon>
        <taxon>Propionibacteriaceae</taxon>
        <taxon>Microlunatus</taxon>
    </lineage>
</organism>
<dbReference type="Gene3D" id="3.20.20.190">
    <property type="entry name" value="Phosphatidylinositol (PI) phosphodiesterase"/>
    <property type="match status" value="1"/>
</dbReference>
<evidence type="ECO:0000313" key="3">
    <source>
        <dbReference type="Proteomes" id="UP000569914"/>
    </source>
</evidence>
<dbReference type="EC" id="3.1.4.46" evidence="2"/>
<evidence type="ECO:0000259" key="1">
    <source>
        <dbReference type="PROSITE" id="PS51704"/>
    </source>
</evidence>
<dbReference type="PANTHER" id="PTHR46211">
    <property type="entry name" value="GLYCEROPHOSPHORYL DIESTER PHOSPHODIESTERASE"/>
    <property type="match status" value="1"/>
</dbReference>
<dbReference type="RefSeq" id="WP_179753842.1">
    <property type="nucleotide sequence ID" value="NZ_JACCBU010000001.1"/>
</dbReference>
<comment type="caution">
    <text evidence="2">The sequence shown here is derived from an EMBL/GenBank/DDBJ whole genome shotgun (WGS) entry which is preliminary data.</text>
</comment>
<reference evidence="2 3" key="1">
    <citation type="submission" date="2020-07" db="EMBL/GenBank/DDBJ databases">
        <title>Sequencing the genomes of 1000 actinobacteria strains.</title>
        <authorList>
            <person name="Klenk H.-P."/>
        </authorList>
    </citation>
    <scope>NUCLEOTIDE SEQUENCE [LARGE SCALE GENOMIC DNA]</scope>
    <source>
        <strain evidence="2 3">DSM 22083</strain>
    </source>
</reference>
<dbReference type="InterPro" id="IPR017946">
    <property type="entry name" value="PLC-like_Pdiesterase_TIM-brl"/>
</dbReference>
<protein>
    <submittedName>
        <fullName evidence="2">Glycerophosphoryl diester phosphodiesterase</fullName>
        <ecNumber evidence="2">3.1.4.46</ecNumber>
    </submittedName>
</protein>
<evidence type="ECO:0000313" key="2">
    <source>
        <dbReference type="EMBL" id="NYE72798.1"/>
    </source>
</evidence>
<dbReference type="GO" id="GO:0008889">
    <property type="term" value="F:glycerophosphodiester phosphodiesterase activity"/>
    <property type="evidence" value="ECO:0007669"/>
    <property type="project" value="UniProtKB-EC"/>
</dbReference>
<dbReference type="Proteomes" id="UP000569914">
    <property type="component" value="Unassembled WGS sequence"/>
</dbReference>
<dbReference type="SUPFAM" id="SSF51695">
    <property type="entry name" value="PLC-like phosphodiesterases"/>
    <property type="match status" value="1"/>
</dbReference>
<accession>A0A7Y9I9H5</accession>
<dbReference type="EMBL" id="JACCBU010000001">
    <property type="protein sequence ID" value="NYE72798.1"/>
    <property type="molecule type" value="Genomic_DNA"/>
</dbReference>
<dbReference type="InterPro" id="IPR030395">
    <property type="entry name" value="GP_PDE_dom"/>
</dbReference>
<dbReference type="AlphaFoldDB" id="A0A7Y9I9H5"/>
<dbReference type="PROSITE" id="PS51704">
    <property type="entry name" value="GP_PDE"/>
    <property type="match status" value="1"/>
</dbReference>